<evidence type="ECO:0000256" key="6">
    <source>
        <dbReference type="ARBA" id="ARBA00034125"/>
    </source>
</evidence>
<dbReference type="Pfam" id="PF06738">
    <property type="entry name" value="ThrE"/>
    <property type="match status" value="1"/>
</dbReference>
<dbReference type="InterPro" id="IPR050539">
    <property type="entry name" value="ThrE_Dicarb/AminoAcid_Exp"/>
</dbReference>
<evidence type="ECO:0000256" key="7">
    <source>
        <dbReference type="SAM" id="Phobius"/>
    </source>
</evidence>
<comment type="caution">
    <text evidence="9">The sequence shown here is derived from an EMBL/GenBank/DDBJ whole genome shotgun (WGS) entry which is preliminary data.</text>
</comment>
<feature type="transmembrane region" description="Helical" evidence="7">
    <location>
        <begin position="116"/>
        <end position="135"/>
    </location>
</feature>
<keyword evidence="2" id="KW-1003">Cell membrane</keyword>
<proteinExistence type="inferred from homology"/>
<evidence type="ECO:0000259" key="8">
    <source>
        <dbReference type="Pfam" id="PF06738"/>
    </source>
</evidence>
<feature type="transmembrane region" description="Helical" evidence="7">
    <location>
        <begin position="190"/>
        <end position="210"/>
    </location>
</feature>
<feature type="domain" description="Threonine/serine exporter-like N-terminal" evidence="8">
    <location>
        <begin position="12"/>
        <end position="248"/>
    </location>
</feature>
<evidence type="ECO:0000313" key="9">
    <source>
        <dbReference type="EMBL" id="MFC5465361.1"/>
    </source>
</evidence>
<keyword evidence="4 7" id="KW-1133">Transmembrane helix</keyword>
<gene>
    <name evidence="9" type="ORF">ACFPM4_11435</name>
</gene>
<dbReference type="Proteomes" id="UP001596147">
    <property type="component" value="Unassembled WGS sequence"/>
</dbReference>
<evidence type="ECO:0000256" key="1">
    <source>
        <dbReference type="ARBA" id="ARBA00004651"/>
    </source>
</evidence>
<name>A0ABW0LLG3_9BACI</name>
<comment type="similarity">
    <text evidence="6">Belongs to the ThrE exporter (TC 2.A.79) family.</text>
</comment>
<keyword evidence="5 7" id="KW-0472">Membrane</keyword>
<comment type="subcellular location">
    <subcellularLocation>
        <location evidence="1">Cell membrane</location>
        <topology evidence="1">Multi-pass membrane protein</topology>
    </subcellularLocation>
</comment>
<accession>A0ABW0LLG3</accession>
<evidence type="ECO:0000313" key="10">
    <source>
        <dbReference type="Proteomes" id="UP001596147"/>
    </source>
</evidence>
<feature type="transmembrane region" description="Helical" evidence="7">
    <location>
        <begin position="166"/>
        <end position="184"/>
    </location>
</feature>
<sequence>MKQNEKLIVIDACLLAGKIMMQSGAETYRAEDTMIRMAAACGFPNSQSYVTHTGIIFSLENLDPTQVVRINERGTNLEKIALVNDISRKITAGVIDAETGYAELKKLSKENLASPIWLQIIAASIASGCFLIMFRGIWADFLPAMLISGVGFSAFLLLHHHTKVKFFAESTASFVIGLLALLLVKNGLGHQLDIIVIASVMPLVPGLLITNAIRDLMAGHFLSGLSKGAEAFFTALAIGTGVAVVYSLFI</sequence>
<evidence type="ECO:0000256" key="4">
    <source>
        <dbReference type="ARBA" id="ARBA00022989"/>
    </source>
</evidence>
<dbReference type="PANTHER" id="PTHR34390">
    <property type="entry name" value="UPF0442 PROTEIN YJJB-RELATED"/>
    <property type="match status" value="1"/>
</dbReference>
<dbReference type="RefSeq" id="WP_144919513.1">
    <property type="nucleotide sequence ID" value="NZ_JBHSMC010000014.1"/>
</dbReference>
<evidence type="ECO:0000256" key="2">
    <source>
        <dbReference type="ARBA" id="ARBA00022475"/>
    </source>
</evidence>
<feature type="transmembrane region" description="Helical" evidence="7">
    <location>
        <begin position="231"/>
        <end position="249"/>
    </location>
</feature>
<dbReference type="PANTHER" id="PTHR34390:SF2">
    <property type="entry name" value="SUCCINATE TRANSPORTER SUBUNIT YJJP-RELATED"/>
    <property type="match status" value="1"/>
</dbReference>
<dbReference type="EMBL" id="JBHSMC010000014">
    <property type="protein sequence ID" value="MFC5465361.1"/>
    <property type="molecule type" value="Genomic_DNA"/>
</dbReference>
<keyword evidence="3 7" id="KW-0812">Transmembrane</keyword>
<evidence type="ECO:0000256" key="5">
    <source>
        <dbReference type="ARBA" id="ARBA00023136"/>
    </source>
</evidence>
<protein>
    <submittedName>
        <fullName evidence="9">Threonine/serine exporter family protein</fullName>
    </submittedName>
</protein>
<keyword evidence="10" id="KW-1185">Reference proteome</keyword>
<dbReference type="InterPro" id="IPR010619">
    <property type="entry name" value="ThrE-like_N"/>
</dbReference>
<organism evidence="9 10">
    <name type="scientific">Lederbergia graminis</name>
    <dbReference type="NCBI Taxonomy" id="735518"/>
    <lineage>
        <taxon>Bacteria</taxon>
        <taxon>Bacillati</taxon>
        <taxon>Bacillota</taxon>
        <taxon>Bacilli</taxon>
        <taxon>Bacillales</taxon>
        <taxon>Bacillaceae</taxon>
        <taxon>Lederbergia</taxon>
    </lineage>
</organism>
<evidence type="ECO:0000256" key="3">
    <source>
        <dbReference type="ARBA" id="ARBA00022692"/>
    </source>
</evidence>
<reference evidence="10" key="1">
    <citation type="journal article" date="2019" name="Int. J. Syst. Evol. Microbiol.">
        <title>The Global Catalogue of Microorganisms (GCM) 10K type strain sequencing project: providing services to taxonomists for standard genome sequencing and annotation.</title>
        <authorList>
            <consortium name="The Broad Institute Genomics Platform"/>
            <consortium name="The Broad Institute Genome Sequencing Center for Infectious Disease"/>
            <person name="Wu L."/>
            <person name="Ma J."/>
        </authorList>
    </citation>
    <scope>NUCLEOTIDE SEQUENCE [LARGE SCALE GENOMIC DNA]</scope>
    <source>
        <strain evidence="10">CGMCC 1.12237</strain>
    </source>
</reference>